<keyword evidence="4" id="KW-0067">ATP-binding</keyword>
<dbReference type="GO" id="GO:0140359">
    <property type="term" value="F:ABC-type transporter activity"/>
    <property type="evidence" value="ECO:0007669"/>
    <property type="project" value="InterPro"/>
</dbReference>
<dbReference type="InterPro" id="IPR039421">
    <property type="entry name" value="Type_1_exporter"/>
</dbReference>
<dbReference type="Pfam" id="PF00005">
    <property type="entry name" value="ABC_tran"/>
    <property type="match status" value="1"/>
</dbReference>
<dbReference type="InterPro" id="IPR003439">
    <property type="entry name" value="ABC_transporter-like_ATP-bd"/>
</dbReference>
<dbReference type="Gene3D" id="3.40.50.300">
    <property type="entry name" value="P-loop containing nucleotide triphosphate hydrolases"/>
    <property type="match status" value="1"/>
</dbReference>
<protein>
    <submittedName>
        <fullName evidence="10">Cyclic peptide export ABC transporter</fullName>
    </submittedName>
</protein>
<organism evidence="10 11">
    <name type="scientific">Proteobacteria bacterium 228</name>
    <dbReference type="NCBI Taxonomy" id="2083153"/>
    <lineage>
        <taxon>Bacteria</taxon>
        <taxon>Pseudomonadati</taxon>
        <taxon>Pseudomonadota</taxon>
    </lineage>
</organism>
<feature type="transmembrane region" description="Helical" evidence="7">
    <location>
        <begin position="124"/>
        <end position="145"/>
    </location>
</feature>
<feature type="transmembrane region" description="Helical" evidence="7">
    <location>
        <begin position="52"/>
        <end position="75"/>
    </location>
</feature>
<dbReference type="GO" id="GO:0005524">
    <property type="term" value="F:ATP binding"/>
    <property type="evidence" value="ECO:0007669"/>
    <property type="project" value="UniProtKB-KW"/>
</dbReference>
<dbReference type="InterPro" id="IPR005898">
    <property type="entry name" value="Cyc_pep_transpt_SyrD/YojI"/>
</dbReference>
<name>A0A2S5KLQ8_9PROT</name>
<sequence length="545" mass="59705">MPLLQLLRQEVRANPRYLLFLTVVAAVSTTLLLGIINMASSLVASGGSSLRLAFMFLVTVALFALSQQAVTAIVAREVEAMIDRMRLAMVKDIRRSDIQTIDSIGRAPLYAALTQDAQTISRSLPLLVIGSQQMAMLVFVCLYLAWLSMTAFVMAAGFTLFAIGLHLQRMTALGLATREVMAQEGQLFGGLNGLLRGLKEVRLNELRGEQVVGELAAVSAHARAAKTAIKARWAVESALIQLVFYLLVGLMVFVVPIFTSEFHQSVVQATTAVLFLIGPIGMIAQAIPAVGDAQHSLQEMQGLQQRLRQALADGVDESAEPLSAAVQDVALEGIRYRYPSEHGDSGFAVGPLNARFRCGQITFITGGNGSGKSTMMRLLTGLMHPQQGTLQVNGEALRPEQMQAWRDQISAVFADYYLFRRLYGVAPEALARAEALLQKLEMADKVHIRDGAFTTVDLSAGQRKRLALVVAELEDKPVLILDEWAADQDPHFRKLFYEELLPSFRARGKMVICVTHDDRWFDLADQVLAMNEGQFEPGRAGSHHG</sequence>
<evidence type="ECO:0000313" key="10">
    <source>
        <dbReference type="EMBL" id="PPC75459.1"/>
    </source>
</evidence>
<evidence type="ECO:0000256" key="7">
    <source>
        <dbReference type="SAM" id="Phobius"/>
    </source>
</evidence>
<dbReference type="GO" id="GO:0005886">
    <property type="term" value="C:plasma membrane"/>
    <property type="evidence" value="ECO:0007669"/>
    <property type="project" value="UniProtKB-SubCell"/>
</dbReference>
<dbReference type="EMBL" id="PRLP01000091">
    <property type="protein sequence ID" value="PPC75459.1"/>
    <property type="molecule type" value="Genomic_DNA"/>
</dbReference>
<proteinExistence type="predicted"/>
<evidence type="ECO:0000256" key="3">
    <source>
        <dbReference type="ARBA" id="ARBA00022741"/>
    </source>
</evidence>
<dbReference type="PROSITE" id="PS50929">
    <property type="entry name" value="ABC_TM1F"/>
    <property type="match status" value="1"/>
</dbReference>
<dbReference type="SUPFAM" id="SSF90123">
    <property type="entry name" value="ABC transporter transmembrane region"/>
    <property type="match status" value="1"/>
</dbReference>
<dbReference type="PANTHER" id="PTHR24221:SF654">
    <property type="entry name" value="ATP-BINDING CASSETTE SUB-FAMILY B MEMBER 6"/>
    <property type="match status" value="1"/>
</dbReference>
<dbReference type="InterPro" id="IPR027417">
    <property type="entry name" value="P-loop_NTPase"/>
</dbReference>
<dbReference type="InterPro" id="IPR003593">
    <property type="entry name" value="AAA+_ATPase"/>
</dbReference>
<keyword evidence="2 7" id="KW-0812">Transmembrane</keyword>
<evidence type="ECO:0000256" key="5">
    <source>
        <dbReference type="ARBA" id="ARBA00022989"/>
    </source>
</evidence>
<dbReference type="GO" id="GO:0034040">
    <property type="term" value="F:ATPase-coupled lipid transmembrane transporter activity"/>
    <property type="evidence" value="ECO:0007669"/>
    <property type="project" value="TreeGrafter"/>
</dbReference>
<dbReference type="OrthoDB" id="9760776at2"/>
<feature type="transmembrane region" description="Helical" evidence="7">
    <location>
        <begin position="17"/>
        <end position="40"/>
    </location>
</feature>
<evidence type="ECO:0000256" key="2">
    <source>
        <dbReference type="ARBA" id="ARBA00022692"/>
    </source>
</evidence>
<evidence type="ECO:0000259" key="8">
    <source>
        <dbReference type="PROSITE" id="PS50893"/>
    </source>
</evidence>
<dbReference type="InterPro" id="IPR036640">
    <property type="entry name" value="ABC1_TM_sf"/>
</dbReference>
<feature type="transmembrane region" description="Helical" evidence="7">
    <location>
        <begin position="271"/>
        <end position="291"/>
    </location>
</feature>
<dbReference type="SMART" id="SM00382">
    <property type="entry name" value="AAA"/>
    <property type="match status" value="1"/>
</dbReference>
<evidence type="ECO:0000313" key="11">
    <source>
        <dbReference type="Proteomes" id="UP000238196"/>
    </source>
</evidence>
<dbReference type="GO" id="GO:1904680">
    <property type="term" value="F:peptide transmembrane transporter activity"/>
    <property type="evidence" value="ECO:0007669"/>
    <property type="project" value="InterPro"/>
</dbReference>
<dbReference type="GO" id="GO:0016887">
    <property type="term" value="F:ATP hydrolysis activity"/>
    <property type="evidence" value="ECO:0007669"/>
    <property type="project" value="InterPro"/>
</dbReference>
<comment type="caution">
    <text evidence="10">The sequence shown here is derived from an EMBL/GenBank/DDBJ whole genome shotgun (WGS) entry which is preliminary data.</text>
</comment>
<dbReference type="NCBIfam" id="TIGR01194">
    <property type="entry name" value="cyc_pep_trnsptr"/>
    <property type="match status" value="1"/>
</dbReference>
<dbReference type="Gene3D" id="1.20.1560.10">
    <property type="entry name" value="ABC transporter type 1, transmembrane domain"/>
    <property type="match status" value="1"/>
</dbReference>
<reference evidence="10 11" key="1">
    <citation type="submission" date="2018-02" db="EMBL/GenBank/DDBJ databases">
        <title>novel marine gammaproteobacteria from coastal saline agro ecosystem.</title>
        <authorList>
            <person name="Krishnan R."/>
            <person name="Ramesh Kumar N."/>
        </authorList>
    </citation>
    <scope>NUCLEOTIDE SEQUENCE [LARGE SCALE GENOMIC DNA]</scope>
    <source>
        <strain evidence="10 11">228</strain>
    </source>
</reference>
<keyword evidence="5 7" id="KW-1133">Transmembrane helix</keyword>
<keyword evidence="3" id="KW-0547">Nucleotide-binding</keyword>
<feature type="domain" description="ABC transporter" evidence="8">
    <location>
        <begin position="329"/>
        <end position="545"/>
    </location>
</feature>
<dbReference type="PANTHER" id="PTHR24221">
    <property type="entry name" value="ATP-BINDING CASSETTE SUB-FAMILY B"/>
    <property type="match status" value="1"/>
</dbReference>
<evidence type="ECO:0000256" key="4">
    <source>
        <dbReference type="ARBA" id="ARBA00022840"/>
    </source>
</evidence>
<dbReference type="Proteomes" id="UP000238196">
    <property type="component" value="Unassembled WGS sequence"/>
</dbReference>
<keyword evidence="6 7" id="KW-0472">Membrane</keyword>
<feature type="transmembrane region" description="Helical" evidence="7">
    <location>
        <begin position="151"/>
        <end position="168"/>
    </location>
</feature>
<accession>A0A2S5KLQ8</accession>
<gene>
    <name evidence="10" type="ORF">C4K68_20460</name>
</gene>
<comment type="subcellular location">
    <subcellularLocation>
        <location evidence="1">Cell membrane</location>
        <topology evidence="1">Multi-pass membrane protein</topology>
    </subcellularLocation>
</comment>
<dbReference type="PROSITE" id="PS50893">
    <property type="entry name" value="ABC_TRANSPORTER_2"/>
    <property type="match status" value="1"/>
</dbReference>
<dbReference type="AlphaFoldDB" id="A0A2S5KLQ8"/>
<dbReference type="GO" id="GO:0015833">
    <property type="term" value="P:peptide transport"/>
    <property type="evidence" value="ECO:0007669"/>
    <property type="project" value="InterPro"/>
</dbReference>
<evidence type="ECO:0000256" key="6">
    <source>
        <dbReference type="ARBA" id="ARBA00023136"/>
    </source>
</evidence>
<feature type="domain" description="ABC transmembrane type-1" evidence="9">
    <location>
        <begin position="18"/>
        <end position="292"/>
    </location>
</feature>
<dbReference type="InterPro" id="IPR011527">
    <property type="entry name" value="ABC1_TM_dom"/>
</dbReference>
<dbReference type="SUPFAM" id="SSF52540">
    <property type="entry name" value="P-loop containing nucleoside triphosphate hydrolases"/>
    <property type="match status" value="1"/>
</dbReference>
<evidence type="ECO:0000256" key="1">
    <source>
        <dbReference type="ARBA" id="ARBA00004651"/>
    </source>
</evidence>
<evidence type="ECO:0000259" key="9">
    <source>
        <dbReference type="PROSITE" id="PS50929"/>
    </source>
</evidence>
<feature type="transmembrane region" description="Helical" evidence="7">
    <location>
        <begin position="238"/>
        <end position="259"/>
    </location>
</feature>